<evidence type="ECO:0000313" key="3">
    <source>
        <dbReference type="Proteomes" id="UP000807353"/>
    </source>
</evidence>
<name>A0A9P5Y2B1_9AGAR</name>
<sequence length="59" mass="6645">MCPPSLPLLLPLISTILTIIISVLRQGSTYNRLLASMGPIIRVRVHCYHRPPARLQVVR</sequence>
<evidence type="ECO:0000256" key="1">
    <source>
        <dbReference type="SAM" id="Phobius"/>
    </source>
</evidence>
<dbReference type="Proteomes" id="UP000807353">
    <property type="component" value="Unassembled WGS sequence"/>
</dbReference>
<comment type="caution">
    <text evidence="2">The sequence shown here is derived from an EMBL/GenBank/DDBJ whole genome shotgun (WGS) entry which is preliminary data.</text>
</comment>
<accession>A0A9P5Y2B1</accession>
<keyword evidence="3" id="KW-1185">Reference proteome</keyword>
<dbReference type="EMBL" id="MU150285">
    <property type="protein sequence ID" value="KAF9461404.1"/>
    <property type="molecule type" value="Genomic_DNA"/>
</dbReference>
<evidence type="ECO:0000313" key="2">
    <source>
        <dbReference type="EMBL" id="KAF9461404.1"/>
    </source>
</evidence>
<gene>
    <name evidence="2" type="ORF">BDZ94DRAFT_1263991</name>
</gene>
<feature type="transmembrane region" description="Helical" evidence="1">
    <location>
        <begin position="6"/>
        <end position="24"/>
    </location>
</feature>
<reference evidence="2" key="1">
    <citation type="submission" date="2020-11" db="EMBL/GenBank/DDBJ databases">
        <authorList>
            <consortium name="DOE Joint Genome Institute"/>
            <person name="Ahrendt S."/>
            <person name="Riley R."/>
            <person name="Andreopoulos W."/>
            <person name="Labutti K."/>
            <person name="Pangilinan J."/>
            <person name="Ruiz-Duenas F.J."/>
            <person name="Barrasa J.M."/>
            <person name="Sanchez-Garcia M."/>
            <person name="Camarero S."/>
            <person name="Miyauchi S."/>
            <person name="Serrano A."/>
            <person name="Linde D."/>
            <person name="Babiker R."/>
            <person name="Drula E."/>
            <person name="Ayuso-Fernandez I."/>
            <person name="Pacheco R."/>
            <person name="Padilla G."/>
            <person name="Ferreira P."/>
            <person name="Barriuso J."/>
            <person name="Kellner H."/>
            <person name="Castanera R."/>
            <person name="Alfaro M."/>
            <person name="Ramirez L."/>
            <person name="Pisabarro A.G."/>
            <person name="Kuo A."/>
            <person name="Tritt A."/>
            <person name="Lipzen A."/>
            <person name="He G."/>
            <person name="Yan M."/>
            <person name="Ng V."/>
            <person name="Cullen D."/>
            <person name="Martin F."/>
            <person name="Rosso M.-N."/>
            <person name="Henrissat B."/>
            <person name="Hibbett D."/>
            <person name="Martinez A.T."/>
            <person name="Grigoriev I.V."/>
        </authorList>
    </citation>
    <scope>NUCLEOTIDE SEQUENCE</scope>
    <source>
        <strain evidence="2">CBS 247.69</strain>
    </source>
</reference>
<keyword evidence="1" id="KW-0472">Membrane</keyword>
<proteinExistence type="predicted"/>
<protein>
    <submittedName>
        <fullName evidence="2">Uncharacterized protein</fullName>
    </submittedName>
</protein>
<dbReference type="AlphaFoldDB" id="A0A9P5Y2B1"/>
<organism evidence="2 3">
    <name type="scientific">Collybia nuda</name>
    <dbReference type="NCBI Taxonomy" id="64659"/>
    <lineage>
        <taxon>Eukaryota</taxon>
        <taxon>Fungi</taxon>
        <taxon>Dikarya</taxon>
        <taxon>Basidiomycota</taxon>
        <taxon>Agaricomycotina</taxon>
        <taxon>Agaricomycetes</taxon>
        <taxon>Agaricomycetidae</taxon>
        <taxon>Agaricales</taxon>
        <taxon>Tricholomatineae</taxon>
        <taxon>Clitocybaceae</taxon>
        <taxon>Collybia</taxon>
    </lineage>
</organism>
<keyword evidence="1" id="KW-1133">Transmembrane helix</keyword>
<keyword evidence="1" id="KW-0812">Transmembrane</keyword>